<dbReference type="PRINTS" id="PR00344">
    <property type="entry name" value="BCTRLSENSOR"/>
</dbReference>
<keyword evidence="5" id="KW-0418">Kinase</keyword>
<protein>
    <recommendedName>
        <fullName evidence="2">histidine kinase</fullName>
        <ecNumber evidence="2">2.7.13.3</ecNumber>
    </recommendedName>
</protein>
<dbReference type="InterPro" id="IPR004358">
    <property type="entry name" value="Sig_transdc_His_kin-like_C"/>
</dbReference>
<evidence type="ECO:0000256" key="1">
    <source>
        <dbReference type="ARBA" id="ARBA00000085"/>
    </source>
</evidence>
<dbReference type="RefSeq" id="WP_160181212.1">
    <property type="nucleotide sequence ID" value="NZ_CP047656.1"/>
</dbReference>
<proteinExistence type="predicted"/>
<dbReference type="EC" id="2.7.13.3" evidence="2"/>
<evidence type="ECO:0000256" key="6">
    <source>
        <dbReference type="ARBA" id="ARBA00023012"/>
    </source>
</evidence>
<dbReference type="SUPFAM" id="SSF55781">
    <property type="entry name" value="GAF domain-like"/>
    <property type="match status" value="1"/>
</dbReference>
<dbReference type="SMART" id="SM00387">
    <property type="entry name" value="HATPase_c"/>
    <property type="match status" value="1"/>
</dbReference>
<dbReference type="EMBL" id="CP047656">
    <property type="protein sequence ID" value="QHJ13085.1"/>
    <property type="molecule type" value="Genomic_DNA"/>
</dbReference>
<reference evidence="8 9" key="1">
    <citation type="submission" date="2019-12" db="EMBL/GenBank/DDBJ databases">
        <title>Genome sequencing and assembly of endphytes of Porphyra tenera.</title>
        <authorList>
            <person name="Park J.M."/>
            <person name="Shin R."/>
            <person name="Jo S.H."/>
        </authorList>
    </citation>
    <scope>NUCLEOTIDE SEQUENCE [LARGE SCALE GENOMIC DNA]</scope>
    <source>
        <strain evidence="8 9">GPM4</strain>
    </source>
</reference>
<dbReference type="Gene3D" id="3.30.565.10">
    <property type="entry name" value="Histidine kinase-like ATPase, C-terminal domain"/>
    <property type="match status" value="1"/>
</dbReference>
<feature type="domain" description="Histidine kinase" evidence="7">
    <location>
        <begin position="180"/>
        <end position="392"/>
    </location>
</feature>
<evidence type="ECO:0000259" key="7">
    <source>
        <dbReference type="PROSITE" id="PS50109"/>
    </source>
</evidence>
<dbReference type="Pfam" id="PF01590">
    <property type="entry name" value="GAF"/>
    <property type="match status" value="1"/>
</dbReference>
<dbReference type="SMART" id="SM00388">
    <property type="entry name" value="HisKA"/>
    <property type="match status" value="1"/>
</dbReference>
<name>A0A857JLX7_9ALTE</name>
<dbReference type="SUPFAM" id="SSF47384">
    <property type="entry name" value="Homodimeric domain of signal transducing histidine kinase"/>
    <property type="match status" value="1"/>
</dbReference>
<evidence type="ECO:0000256" key="5">
    <source>
        <dbReference type="ARBA" id="ARBA00022777"/>
    </source>
</evidence>
<dbReference type="InterPro" id="IPR029016">
    <property type="entry name" value="GAF-like_dom_sf"/>
</dbReference>
<evidence type="ECO:0000256" key="3">
    <source>
        <dbReference type="ARBA" id="ARBA00022553"/>
    </source>
</evidence>
<dbReference type="AlphaFoldDB" id="A0A857JLX7"/>
<dbReference type="Pfam" id="PF02518">
    <property type="entry name" value="HATPase_c"/>
    <property type="match status" value="1"/>
</dbReference>
<dbReference type="Proteomes" id="UP000464524">
    <property type="component" value="Chromosome"/>
</dbReference>
<dbReference type="PANTHER" id="PTHR45453:SF1">
    <property type="entry name" value="PHOSPHATE REGULON SENSOR PROTEIN PHOR"/>
    <property type="match status" value="1"/>
</dbReference>
<evidence type="ECO:0000256" key="4">
    <source>
        <dbReference type="ARBA" id="ARBA00022679"/>
    </source>
</evidence>
<keyword evidence="6" id="KW-0902">Two-component regulatory system</keyword>
<dbReference type="SUPFAM" id="SSF55874">
    <property type="entry name" value="ATPase domain of HSP90 chaperone/DNA topoisomerase II/histidine kinase"/>
    <property type="match status" value="1"/>
</dbReference>
<evidence type="ECO:0000313" key="8">
    <source>
        <dbReference type="EMBL" id="QHJ13085.1"/>
    </source>
</evidence>
<keyword evidence="9" id="KW-1185">Reference proteome</keyword>
<dbReference type="GO" id="GO:0005886">
    <property type="term" value="C:plasma membrane"/>
    <property type="evidence" value="ECO:0007669"/>
    <property type="project" value="TreeGrafter"/>
</dbReference>
<dbReference type="GO" id="GO:0000155">
    <property type="term" value="F:phosphorelay sensor kinase activity"/>
    <property type="evidence" value="ECO:0007669"/>
    <property type="project" value="InterPro"/>
</dbReference>
<comment type="catalytic activity">
    <reaction evidence="1">
        <text>ATP + protein L-histidine = ADP + protein N-phospho-L-histidine.</text>
        <dbReference type="EC" id="2.7.13.3"/>
    </reaction>
</comment>
<sequence length="398" mass="44148">MNALIEKDIQTIQSIEAVPHIMKMLADATGLRFICVARVTDEKWTTCAVLDRVNFNLHPGDELDISTTFCTQVKKSTQPIVIEHALKDEHYSKSKIPIMYGFESYFSFPIYTKNGDFFGTLCGLDPLPVKLKTVEIQQQIKSFADLISRQIEADERLITAESELFNANSAAKLQEQYIAILGHDLRTPLSALTMGVSFLKDHVTDATSQKILARMDNSATRMKRLISDVMDLTRGKMGNGMELNIKTVDNLEDILIHTVDELSGLHPEREIHTNIAIKGSVNCDPERIAQLLSNLLINAIVHGDPQQAIEVNASIENSVFALSVSNGGEQIKPEVIDKLFQPFWRNENNKQSGGLGLGLFIASQITSAHEGSLTVSSNENRTIFTFQATLGMNAIESE</sequence>
<keyword evidence="3" id="KW-0597">Phosphoprotein</keyword>
<dbReference type="Gene3D" id="1.10.287.130">
    <property type="match status" value="1"/>
</dbReference>
<dbReference type="Gene3D" id="3.30.450.40">
    <property type="match status" value="1"/>
</dbReference>
<evidence type="ECO:0000313" key="9">
    <source>
        <dbReference type="Proteomes" id="UP000464524"/>
    </source>
</evidence>
<dbReference type="GO" id="GO:0004721">
    <property type="term" value="F:phosphoprotein phosphatase activity"/>
    <property type="evidence" value="ECO:0007669"/>
    <property type="project" value="TreeGrafter"/>
</dbReference>
<evidence type="ECO:0000256" key="2">
    <source>
        <dbReference type="ARBA" id="ARBA00012438"/>
    </source>
</evidence>
<organism evidence="8 9">
    <name type="scientific">Paraglaciecola mesophila</name>
    <dbReference type="NCBI Taxonomy" id="197222"/>
    <lineage>
        <taxon>Bacteria</taxon>
        <taxon>Pseudomonadati</taxon>
        <taxon>Pseudomonadota</taxon>
        <taxon>Gammaproteobacteria</taxon>
        <taxon>Alteromonadales</taxon>
        <taxon>Alteromonadaceae</taxon>
        <taxon>Paraglaciecola</taxon>
    </lineage>
</organism>
<dbReference type="Pfam" id="PF00512">
    <property type="entry name" value="HisKA"/>
    <property type="match status" value="1"/>
</dbReference>
<dbReference type="InterPro" id="IPR003018">
    <property type="entry name" value="GAF"/>
</dbReference>
<dbReference type="InterPro" id="IPR005467">
    <property type="entry name" value="His_kinase_dom"/>
</dbReference>
<dbReference type="InterPro" id="IPR050351">
    <property type="entry name" value="BphY/WalK/GraS-like"/>
</dbReference>
<dbReference type="OrthoDB" id="9804645at2"/>
<dbReference type="PROSITE" id="PS50109">
    <property type="entry name" value="HIS_KIN"/>
    <property type="match status" value="1"/>
</dbReference>
<dbReference type="InterPro" id="IPR036890">
    <property type="entry name" value="HATPase_C_sf"/>
</dbReference>
<keyword evidence="4 8" id="KW-0808">Transferase</keyword>
<dbReference type="CDD" id="cd00082">
    <property type="entry name" value="HisKA"/>
    <property type="match status" value="1"/>
</dbReference>
<dbReference type="InterPro" id="IPR036097">
    <property type="entry name" value="HisK_dim/P_sf"/>
</dbReference>
<dbReference type="KEGG" id="pmes:FX988_03343"/>
<dbReference type="InterPro" id="IPR003661">
    <property type="entry name" value="HisK_dim/P_dom"/>
</dbReference>
<gene>
    <name evidence="8" type="ORF">FX988_03343</name>
</gene>
<dbReference type="InterPro" id="IPR003594">
    <property type="entry name" value="HATPase_dom"/>
</dbReference>
<dbReference type="GO" id="GO:0016036">
    <property type="term" value="P:cellular response to phosphate starvation"/>
    <property type="evidence" value="ECO:0007669"/>
    <property type="project" value="TreeGrafter"/>
</dbReference>
<dbReference type="PANTHER" id="PTHR45453">
    <property type="entry name" value="PHOSPHATE REGULON SENSOR PROTEIN PHOR"/>
    <property type="match status" value="1"/>
</dbReference>
<accession>A0A857JLX7</accession>